<dbReference type="AlphaFoldDB" id="A0A098VS68"/>
<dbReference type="SUPFAM" id="SSF48452">
    <property type="entry name" value="TPR-like"/>
    <property type="match status" value="1"/>
</dbReference>
<keyword evidence="2" id="KW-1185">Reference proteome</keyword>
<dbReference type="Proteomes" id="UP000029725">
    <property type="component" value="Unassembled WGS sequence"/>
</dbReference>
<dbReference type="RefSeq" id="XP_013238242.1">
    <property type="nucleotide sequence ID" value="XM_013382788.1"/>
</dbReference>
<dbReference type="VEuPathDB" id="MicrosporidiaDB:DI09_26p150"/>
<name>A0A098VS68_9MICR</name>
<dbReference type="EMBL" id="JMKJ01000188">
    <property type="protein sequence ID" value="KGG51815.1"/>
    <property type="molecule type" value="Genomic_DNA"/>
</dbReference>
<proteinExistence type="predicted"/>
<protein>
    <submittedName>
        <fullName evidence="1">Uncharacterized protein</fullName>
    </submittedName>
</protein>
<accession>A0A098VS68</accession>
<dbReference type="Gene3D" id="1.25.40.10">
    <property type="entry name" value="Tetratricopeptide repeat domain"/>
    <property type="match status" value="1"/>
</dbReference>
<comment type="caution">
    <text evidence="1">The sequence shown here is derived from an EMBL/GenBank/DDBJ whole genome shotgun (WGS) entry which is preliminary data.</text>
</comment>
<dbReference type="HOGENOM" id="CLU_869005_0_0_1"/>
<sequence>MDRIENAFQQAAAFADAFEHEQAIKALIDGGGLGPLLGKGADLIPHLPTLHLFASISLELDDAYELAIEAFPNERGSYVFLAPLLSDPRDALELYTKALSLKEATESPSLNDPSEKQRFVQGSHPTTAQIHCAIAELWITDLCNEQDADAIATEHLALAAMEDPLSAEVAYLQAQLFLNQSNKMAAQVAFERALSLLPINNDQELEIEENQMPSMELVLQIAKLGIELEAYRQSIPLLEWSLELQDDLPDLHYLLGLALLSLPMEDEERVLLGREHLLAAKKANIEEAHEEPSALDGSTVETASFEDMLAHIEELLAASD</sequence>
<dbReference type="InterPro" id="IPR011990">
    <property type="entry name" value="TPR-like_helical_dom_sf"/>
</dbReference>
<dbReference type="GeneID" id="25259291"/>
<reference evidence="1 2" key="1">
    <citation type="submission" date="2014-04" db="EMBL/GenBank/DDBJ databases">
        <title>A new species of microsporidia sheds light on the evolution of extreme parasitism.</title>
        <authorList>
            <person name="Haag K.L."/>
            <person name="James T.Y."/>
            <person name="Larsson R."/>
            <person name="Schaer T.M."/>
            <person name="Refardt D."/>
            <person name="Pombert J.-F."/>
            <person name="Ebert D."/>
        </authorList>
    </citation>
    <scope>NUCLEOTIDE SEQUENCE [LARGE SCALE GENOMIC DNA]</scope>
    <source>
        <strain evidence="1 2">UGP3</strain>
        <tissue evidence="1">Spores</tissue>
    </source>
</reference>
<evidence type="ECO:0000313" key="2">
    <source>
        <dbReference type="Proteomes" id="UP000029725"/>
    </source>
</evidence>
<organism evidence="1 2">
    <name type="scientific">Mitosporidium daphniae</name>
    <dbReference type="NCBI Taxonomy" id="1485682"/>
    <lineage>
        <taxon>Eukaryota</taxon>
        <taxon>Fungi</taxon>
        <taxon>Fungi incertae sedis</taxon>
        <taxon>Microsporidia</taxon>
        <taxon>Mitosporidium</taxon>
    </lineage>
</organism>
<gene>
    <name evidence="1" type="ORF">DI09_26p150</name>
</gene>
<dbReference type="OrthoDB" id="1914839at2759"/>
<evidence type="ECO:0000313" key="1">
    <source>
        <dbReference type="EMBL" id="KGG51815.1"/>
    </source>
</evidence>